<dbReference type="AlphaFoldDB" id="A0A545TTA7"/>
<proteinExistence type="predicted"/>
<dbReference type="Pfam" id="PF05947">
    <property type="entry name" value="T6SS_TssF"/>
    <property type="match status" value="1"/>
</dbReference>
<dbReference type="RefSeq" id="WP_142896168.1">
    <property type="nucleotide sequence ID" value="NZ_ML660054.1"/>
</dbReference>
<accession>A0A545TTA7</accession>
<organism evidence="1 2">
    <name type="scientific">Denitrobaculum tricleocarpae</name>
    <dbReference type="NCBI Taxonomy" id="2591009"/>
    <lineage>
        <taxon>Bacteria</taxon>
        <taxon>Pseudomonadati</taxon>
        <taxon>Pseudomonadota</taxon>
        <taxon>Alphaproteobacteria</taxon>
        <taxon>Rhodospirillales</taxon>
        <taxon>Rhodospirillaceae</taxon>
        <taxon>Denitrobaculum</taxon>
    </lineage>
</organism>
<dbReference type="Proteomes" id="UP000315252">
    <property type="component" value="Unassembled WGS sequence"/>
</dbReference>
<keyword evidence="2" id="KW-1185">Reference proteome</keyword>
<dbReference type="NCBIfam" id="TIGR03359">
    <property type="entry name" value="VI_chp_6"/>
    <property type="match status" value="1"/>
</dbReference>
<dbReference type="OrthoDB" id="9763676at2"/>
<gene>
    <name evidence="1" type="primary">tssF</name>
    <name evidence="1" type="ORF">FKG95_09760</name>
</gene>
<dbReference type="InterPro" id="IPR010272">
    <property type="entry name" value="T6SS_TssF"/>
</dbReference>
<dbReference type="PANTHER" id="PTHR35370">
    <property type="entry name" value="CYTOPLASMIC PROTEIN-RELATED-RELATED"/>
    <property type="match status" value="1"/>
</dbReference>
<evidence type="ECO:0000313" key="1">
    <source>
        <dbReference type="EMBL" id="TQV80454.1"/>
    </source>
</evidence>
<dbReference type="PIRSF" id="PIRSF028304">
    <property type="entry name" value="UCP028304"/>
    <property type="match status" value="1"/>
</dbReference>
<name>A0A545TTA7_9PROT</name>
<protein>
    <submittedName>
        <fullName evidence="1">Type VI secretion system baseplate subunit TssF</fullName>
    </submittedName>
</protein>
<reference evidence="1 2" key="1">
    <citation type="submission" date="2019-06" db="EMBL/GenBank/DDBJ databases">
        <title>Whole genome sequence for Rhodospirillaceae sp. R148.</title>
        <authorList>
            <person name="Wang G."/>
        </authorList>
    </citation>
    <scope>NUCLEOTIDE SEQUENCE [LARGE SCALE GENOMIC DNA]</scope>
    <source>
        <strain evidence="1 2">R148</strain>
    </source>
</reference>
<sequence>MADDLLPYYNRELTYVRKLAAEFADAHPKIAGRLRLSADAVEDPHVGRLIEGFAYLTARIRHKIDDDFPELTDSLISALYPHYLAPIPSMSIVKFDCQADHTGSYKVPRQTEIETEPVGGERCCFTTCYDTTLWPITVENASLTGRPLVAPANPRGAGAVAVLRLSLKCLSEEMSFTKLGPESLRFFLRGQPQQVLPLHELLFNNTISIALADGVSDPNPVILGPDAIKPVGFGRDEGLLPYPARSFAGYRLLTEYFAFPEKFLFFDLTALEGKTLLDAGNKLEVFIYLNRTSSDLERSVSAESFALGCTPMVNLFKQRAEPISLNQTSHEYRVVPDARREGVSEVYSIDAVSMTSPDGDTAEVAPFYSLKHSGDPRRDLRFWHSARRPAGQFDRGTEVYLSLVDLDYVPSMPANWTLSIGMTGLNRDLPGKLPYGGGHPYLRLVEGASPVSKLSCITAPTETLRPPAGPKGYWRLISHLSLNHLSITDAESGEGADALREILKLYDFRDSAETRAVIDSVLSVRNRRVAARAASLGVGGVCRGMEVEIEFDEKGFSGSGLFLLAQVLERFLGLYCSINSFTRLTARVKGRSGVLRKWPPRAGDRTLL</sequence>
<dbReference type="PANTHER" id="PTHR35370:SF1">
    <property type="entry name" value="TYPE VI SECRETION SYSTEM COMPONENT TSSF1"/>
    <property type="match status" value="1"/>
</dbReference>
<comment type="caution">
    <text evidence="1">The sequence shown here is derived from an EMBL/GenBank/DDBJ whole genome shotgun (WGS) entry which is preliminary data.</text>
</comment>
<dbReference type="EMBL" id="VHSH01000003">
    <property type="protein sequence ID" value="TQV80454.1"/>
    <property type="molecule type" value="Genomic_DNA"/>
</dbReference>
<evidence type="ECO:0000313" key="2">
    <source>
        <dbReference type="Proteomes" id="UP000315252"/>
    </source>
</evidence>